<dbReference type="PANTHER" id="PTHR46060">
    <property type="entry name" value="MARINER MOS1 TRANSPOSASE-LIKE PROTEIN"/>
    <property type="match status" value="1"/>
</dbReference>
<dbReference type="Proteomes" id="UP000499080">
    <property type="component" value="Unassembled WGS sequence"/>
</dbReference>
<proteinExistence type="predicted"/>
<name>A0A4Y2TXR6_ARAVE</name>
<organism evidence="1 2">
    <name type="scientific">Araneus ventricosus</name>
    <name type="common">Orbweaver spider</name>
    <name type="synonym">Epeira ventricosa</name>
    <dbReference type="NCBI Taxonomy" id="182803"/>
    <lineage>
        <taxon>Eukaryota</taxon>
        <taxon>Metazoa</taxon>
        <taxon>Ecdysozoa</taxon>
        <taxon>Arthropoda</taxon>
        <taxon>Chelicerata</taxon>
        <taxon>Arachnida</taxon>
        <taxon>Araneae</taxon>
        <taxon>Araneomorphae</taxon>
        <taxon>Entelegynae</taxon>
        <taxon>Araneoidea</taxon>
        <taxon>Araneidae</taxon>
        <taxon>Araneus</taxon>
    </lineage>
</organism>
<accession>A0A4Y2TXR6</accession>
<gene>
    <name evidence="1" type="ORF">AVEN_220709_1</name>
</gene>
<dbReference type="Gene3D" id="3.30.420.10">
    <property type="entry name" value="Ribonuclease H-like superfamily/Ribonuclease H"/>
    <property type="match status" value="1"/>
</dbReference>
<sequence>MIKQLQSKPSKSSRILMAAIRTREILEHLFPHMKTWFATQRFDDDEEFHSGVRAWLKSQASKFYDDGVNKLVYRCDKCLNLYGDYIEKLLNNLPFKCN</sequence>
<dbReference type="PANTHER" id="PTHR46060:SF1">
    <property type="entry name" value="MARINER MOS1 TRANSPOSASE-LIKE PROTEIN"/>
    <property type="match status" value="1"/>
</dbReference>
<dbReference type="InterPro" id="IPR052709">
    <property type="entry name" value="Transposase-MT_Hybrid"/>
</dbReference>
<dbReference type="InterPro" id="IPR036397">
    <property type="entry name" value="RNaseH_sf"/>
</dbReference>
<protein>
    <submittedName>
        <fullName evidence="1">Uncharacterized protein</fullName>
    </submittedName>
</protein>
<dbReference type="EMBL" id="BGPR01031650">
    <property type="protein sequence ID" value="GBO04851.1"/>
    <property type="molecule type" value="Genomic_DNA"/>
</dbReference>
<dbReference type="GO" id="GO:0003676">
    <property type="term" value="F:nucleic acid binding"/>
    <property type="evidence" value="ECO:0007669"/>
    <property type="project" value="InterPro"/>
</dbReference>
<evidence type="ECO:0000313" key="1">
    <source>
        <dbReference type="EMBL" id="GBO04851.1"/>
    </source>
</evidence>
<reference evidence="1 2" key="1">
    <citation type="journal article" date="2019" name="Sci. Rep.">
        <title>Orb-weaving spider Araneus ventricosus genome elucidates the spidroin gene catalogue.</title>
        <authorList>
            <person name="Kono N."/>
            <person name="Nakamura H."/>
            <person name="Ohtoshi R."/>
            <person name="Moran D.A.P."/>
            <person name="Shinohara A."/>
            <person name="Yoshida Y."/>
            <person name="Fujiwara M."/>
            <person name="Mori M."/>
            <person name="Tomita M."/>
            <person name="Arakawa K."/>
        </authorList>
    </citation>
    <scope>NUCLEOTIDE SEQUENCE [LARGE SCALE GENOMIC DNA]</scope>
</reference>
<dbReference type="OrthoDB" id="6473704at2759"/>
<keyword evidence="2" id="KW-1185">Reference proteome</keyword>
<evidence type="ECO:0000313" key="2">
    <source>
        <dbReference type="Proteomes" id="UP000499080"/>
    </source>
</evidence>
<dbReference type="AlphaFoldDB" id="A0A4Y2TXR6"/>
<comment type="caution">
    <text evidence="1">The sequence shown here is derived from an EMBL/GenBank/DDBJ whole genome shotgun (WGS) entry which is preliminary data.</text>
</comment>